<sequence length="457" mass="51902">MADNHHEIKSFDEIPSELWDVVFQHTIPPTYLIHPVGNQLIHSRSTASLVLDQKLALTLTCKAWHPIGMRLLYEDVFIRHPTQAFRLLKTLMRSPRIGALIKHLHFCCFVADQWYEQFSTAAEKIITMCPHIFGIELGTESFRSKSNSPFQLSTLPLSVTHLQVALPSIGFPIDTKWLIQPNAPFCQTLVHLSIATRCQNTPDYDQCVGATCLPYLEYLAIFVTGAVRGPSPSVCIAEAWTLPSLRHFTVQYDNHDPFRSALVRTVRIHGKLLEYLHLVICPPYITSGTQELVNLCPRLEHLVISPHLILPTTHKALKWIDVWDSAVDDLYGWKEFSPEYRRANGLPSLRGIRSISASLNPIIDLPLKLPPSLSPAEDKFEINFLNFHLRCLDGDVDFVEPEWPDEDEDEDSTYSSFDSDCEYSDFISDGDSDYEVASDPDTPLETWDASENPDFQI</sequence>
<proteinExistence type="predicted"/>
<name>A0A5C3L1G4_COPMA</name>
<accession>A0A5C3L1G4</accession>
<gene>
    <name evidence="2" type="ORF">FA15DRAFT_667411</name>
</gene>
<evidence type="ECO:0000313" key="2">
    <source>
        <dbReference type="EMBL" id="TFK26518.1"/>
    </source>
</evidence>
<dbReference type="Proteomes" id="UP000307440">
    <property type="component" value="Unassembled WGS sequence"/>
</dbReference>
<dbReference type="EMBL" id="ML210174">
    <property type="protein sequence ID" value="TFK26518.1"/>
    <property type="molecule type" value="Genomic_DNA"/>
</dbReference>
<dbReference type="AlphaFoldDB" id="A0A5C3L1G4"/>
<feature type="compositionally biased region" description="Acidic residues" evidence="1">
    <location>
        <begin position="419"/>
        <end position="438"/>
    </location>
</feature>
<dbReference type="InterPro" id="IPR032675">
    <property type="entry name" value="LRR_dom_sf"/>
</dbReference>
<keyword evidence="3" id="KW-1185">Reference proteome</keyword>
<protein>
    <recommendedName>
        <fullName evidence="4">F-box domain-containing protein</fullName>
    </recommendedName>
</protein>
<dbReference type="Gene3D" id="3.80.10.10">
    <property type="entry name" value="Ribonuclease Inhibitor"/>
    <property type="match status" value="1"/>
</dbReference>
<evidence type="ECO:0000256" key="1">
    <source>
        <dbReference type="SAM" id="MobiDB-lite"/>
    </source>
</evidence>
<organism evidence="2 3">
    <name type="scientific">Coprinopsis marcescibilis</name>
    <name type="common">Agaric fungus</name>
    <name type="synonym">Psathyrella marcescibilis</name>
    <dbReference type="NCBI Taxonomy" id="230819"/>
    <lineage>
        <taxon>Eukaryota</taxon>
        <taxon>Fungi</taxon>
        <taxon>Dikarya</taxon>
        <taxon>Basidiomycota</taxon>
        <taxon>Agaricomycotina</taxon>
        <taxon>Agaricomycetes</taxon>
        <taxon>Agaricomycetidae</taxon>
        <taxon>Agaricales</taxon>
        <taxon>Agaricineae</taxon>
        <taxon>Psathyrellaceae</taxon>
        <taxon>Coprinopsis</taxon>
    </lineage>
</organism>
<feature type="compositionally biased region" description="Acidic residues" evidence="1">
    <location>
        <begin position="400"/>
        <end position="412"/>
    </location>
</feature>
<evidence type="ECO:0008006" key="4">
    <source>
        <dbReference type="Google" id="ProtNLM"/>
    </source>
</evidence>
<feature type="region of interest" description="Disordered" evidence="1">
    <location>
        <begin position="400"/>
        <end position="457"/>
    </location>
</feature>
<evidence type="ECO:0000313" key="3">
    <source>
        <dbReference type="Proteomes" id="UP000307440"/>
    </source>
</evidence>
<dbReference type="OrthoDB" id="3258555at2759"/>
<dbReference type="SUPFAM" id="SSF52047">
    <property type="entry name" value="RNI-like"/>
    <property type="match status" value="1"/>
</dbReference>
<reference evidence="2 3" key="1">
    <citation type="journal article" date="2019" name="Nat. Ecol. Evol.">
        <title>Megaphylogeny resolves global patterns of mushroom evolution.</title>
        <authorList>
            <person name="Varga T."/>
            <person name="Krizsan K."/>
            <person name="Foldi C."/>
            <person name="Dima B."/>
            <person name="Sanchez-Garcia M."/>
            <person name="Sanchez-Ramirez S."/>
            <person name="Szollosi G.J."/>
            <person name="Szarkandi J.G."/>
            <person name="Papp V."/>
            <person name="Albert L."/>
            <person name="Andreopoulos W."/>
            <person name="Angelini C."/>
            <person name="Antonin V."/>
            <person name="Barry K.W."/>
            <person name="Bougher N.L."/>
            <person name="Buchanan P."/>
            <person name="Buyck B."/>
            <person name="Bense V."/>
            <person name="Catcheside P."/>
            <person name="Chovatia M."/>
            <person name="Cooper J."/>
            <person name="Damon W."/>
            <person name="Desjardin D."/>
            <person name="Finy P."/>
            <person name="Geml J."/>
            <person name="Haridas S."/>
            <person name="Hughes K."/>
            <person name="Justo A."/>
            <person name="Karasinski D."/>
            <person name="Kautmanova I."/>
            <person name="Kiss B."/>
            <person name="Kocsube S."/>
            <person name="Kotiranta H."/>
            <person name="LaButti K.M."/>
            <person name="Lechner B.E."/>
            <person name="Liimatainen K."/>
            <person name="Lipzen A."/>
            <person name="Lukacs Z."/>
            <person name="Mihaltcheva S."/>
            <person name="Morgado L.N."/>
            <person name="Niskanen T."/>
            <person name="Noordeloos M.E."/>
            <person name="Ohm R.A."/>
            <person name="Ortiz-Santana B."/>
            <person name="Ovrebo C."/>
            <person name="Racz N."/>
            <person name="Riley R."/>
            <person name="Savchenko A."/>
            <person name="Shiryaev A."/>
            <person name="Soop K."/>
            <person name="Spirin V."/>
            <person name="Szebenyi C."/>
            <person name="Tomsovsky M."/>
            <person name="Tulloss R.E."/>
            <person name="Uehling J."/>
            <person name="Grigoriev I.V."/>
            <person name="Vagvolgyi C."/>
            <person name="Papp T."/>
            <person name="Martin F.M."/>
            <person name="Miettinen O."/>
            <person name="Hibbett D.S."/>
            <person name="Nagy L.G."/>
        </authorList>
    </citation>
    <scope>NUCLEOTIDE SEQUENCE [LARGE SCALE GENOMIC DNA]</scope>
    <source>
        <strain evidence="2 3">CBS 121175</strain>
    </source>
</reference>